<feature type="region of interest" description="Disordered" evidence="3">
    <location>
        <begin position="272"/>
        <end position="303"/>
    </location>
</feature>
<dbReference type="NCBIfam" id="TIGR00756">
    <property type="entry name" value="PPR"/>
    <property type="match status" value="1"/>
</dbReference>
<feature type="repeat" description="PPR" evidence="2">
    <location>
        <begin position="162"/>
        <end position="196"/>
    </location>
</feature>
<dbReference type="AlphaFoldDB" id="A0A7N0U649"/>
<dbReference type="GO" id="GO:0009451">
    <property type="term" value="P:RNA modification"/>
    <property type="evidence" value="ECO:0007669"/>
    <property type="project" value="InterPro"/>
</dbReference>
<proteinExistence type="predicted"/>
<reference evidence="4" key="1">
    <citation type="submission" date="2021-01" db="UniProtKB">
        <authorList>
            <consortium name="EnsemblPlants"/>
        </authorList>
    </citation>
    <scope>IDENTIFICATION</scope>
</reference>
<name>A0A7N0U649_KALFE</name>
<sequence length="303" mass="33948">MSFIPATKLLLRYSATATATATYVEPSTALIHCLQLAIQRQSLKLTQQSHAQIMCWKLHQNPFIVTKLIISHATCQNPGQGEVVFGSVREKNVYLWNTLINGYMRNGEHEYAFQLFSEMCEGFVCPDDFTFSTLCKISGEVGDIGVGKYVHGKCFRTGIALDVVVANSAMSMYLKCGSFCDSLKVFDEMPVRNLSSWNVVVNGEMCEGIVCPDDFTFSTLCKVSGEVGDIGVGKYVHGKCFRTGIALDVMTKNADKWKDRIGTQRKMVTEKLQKRAGNIKDRKEQKRERKIAKREKKLLRPGS</sequence>
<feature type="compositionally biased region" description="Basic residues" evidence="3">
    <location>
        <begin position="288"/>
        <end position="303"/>
    </location>
</feature>
<accession>A0A7N0U649</accession>
<dbReference type="PROSITE" id="PS51375">
    <property type="entry name" value="PPR"/>
    <property type="match status" value="2"/>
</dbReference>
<dbReference type="Pfam" id="PF01535">
    <property type="entry name" value="PPR"/>
    <property type="match status" value="1"/>
</dbReference>
<organism evidence="4 5">
    <name type="scientific">Kalanchoe fedtschenkoi</name>
    <name type="common">Lavender scallops</name>
    <name type="synonym">South American air plant</name>
    <dbReference type="NCBI Taxonomy" id="63787"/>
    <lineage>
        <taxon>Eukaryota</taxon>
        <taxon>Viridiplantae</taxon>
        <taxon>Streptophyta</taxon>
        <taxon>Embryophyta</taxon>
        <taxon>Tracheophyta</taxon>
        <taxon>Spermatophyta</taxon>
        <taxon>Magnoliopsida</taxon>
        <taxon>eudicotyledons</taxon>
        <taxon>Gunneridae</taxon>
        <taxon>Pentapetalae</taxon>
        <taxon>Saxifragales</taxon>
        <taxon>Crassulaceae</taxon>
        <taxon>Kalanchoe</taxon>
    </lineage>
</organism>
<dbReference type="InterPro" id="IPR011990">
    <property type="entry name" value="TPR-like_helical_dom_sf"/>
</dbReference>
<keyword evidence="5" id="KW-1185">Reference proteome</keyword>
<evidence type="ECO:0008006" key="6">
    <source>
        <dbReference type="Google" id="ProtNLM"/>
    </source>
</evidence>
<dbReference type="Gramene" id="Kaladp0055s0474.1.v1.1">
    <property type="protein sequence ID" value="Kaladp0055s0474.1.v1.1"/>
    <property type="gene ID" value="Kaladp0055s0474.v1.1"/>
</dbReference>
<evidence type="ECO:0000313" key="5">
    <source>
        <dbReference type="Proteomes" id="UP000594263"/>
    </source>
</evidence>
<keyword evidence="1" id="KW-0677">Repeat</keyword>
<dbReference type="Proteomes" id="UP000594263">
    <property type="component" value="Unplaced"/>
</dbReference>
<protein>
    <recommendedName>
        <fullName evidence="6">Pentatricopeptide repeat-containing protein</fullName>
    </recommendedName>
</protein>
<evidence type="ECO:0000256" key="3">
    <source>
        <dbReference type="SAM" id="MobiDB-lite"/>
    </source>
</evidence>
<feature type="repeat" description="PPR" evidence="2">
    <location>
        <begin position="92"/>
        <end position="126"/>
    </location>
</feature>
<dbReference type="PANTHER" id="PTHR47926:SF347">
    <property type="entry name" value="PENTATRICOPEPTIDE REPEAT-CONTAINING PROTEIN"/>
    <property type="match status" value="1"/>
</dbReference>
<dbReference type="PANTHER" id="PTHR47926">
    <property type="entry name" value="PENTATRICOPEPTIDE REPEAT-CONTAINING PROTEIN"/>
    <property type="match status" value="1"/>
</dbReference>
<evidence type="ECO:0000256" key="1">
    <source>
        <dbReference type="ARBA" id="ARBA00022737"/>
    </source>
</evidence>
<evidence type="ECO:0000313" key="4">
    <source>
        <dbReference type="EnsemblPlants" id="Kaladp0055s0474.1.v1.1"/>
    </source>
</evidence>
<dbReference type="InterPro" id="IPR002885">
    <property type="entry name" value="PPR_rpt"/>
</dbReference>
<feature type="compositionally biased region" description="Basic and acidic residues" evidence="3">
    <location>
        <begin position="272"/>
        <end position="287"/>
    </location>
</feature>
<dbReference type="EnsemblPlants" id="Kaladp0055s0474.1.v1.1">
    <property type="protein sequence ID" value="Kaladp0055s0474.1.v1.1"/>
    <property type="gene ID" value="Kaladp0055s0474.v1.1"/>
</dbReference>
<evidence type="ECO:0000256" key="2">
    <source>
        <dbReference type="PROSITE-ProRule" id="PRU00708"/>
    </source>
</evidence>
<dbReference type="InterPro" id="IPR046960">
    <property type="entry name" value="PPR_At4g14850-like_plant"/>
</dbReference>
<dbReference type="GO" id="GO:0003723">
    <property type="term" value="F:RNA binding"/>
    <property type="evidence" value="ECO:0007669"/>
    <property type="project" value="InterPro"/>
</dbReference>
<dbReference type="Gene3D" id="1.25.40.10">
    <property type="entry name" value="Tetratricopeptide repeat domain"/>
    <property type="match status" value="2"/>
</dbReference>
<dbReference type="Pfam" id="PF13041">
    <property type="entry name" value="PPR_2"/>
    <property type="match status" value="1"/>
</dbReference>